<reference evidence="2 4" key="1">
    <citation type="journal article" date="2014" name="BMC Genomics">
        <title>Genome sequence of Anopheles sinensis provides insight into genetics basis of mosquito competence for malaria parasites.</title>
        <authorList>
            <person name="Zhou D."/>
            <person name="Zhang D."/>
            <person name="Ding G."/>
            <person name="Shi L."/>
            <person name="Hou Q."/>
            <person name="Ye Y."/>
            <person name="Xu Y."/>
            <person name="Zhou H."/>
            <person name="Xiong C."/>
            <person name="Li S."/>
            <person name="Yu J."/>
            <person name="Hong S."/>
            <person name="Yu X."/>
            <person name="Zou P."/>
            <person name="Chen C."/>
            <person name="Chang X."/>
            <person name="Wang W."/>
            <person name="Lv Y."/>
            <person name="Sun Y."/>
            <person name="Ma L."/>
            <person name="Shen B."/>
            <person name="Zhu C."/>
        </authorList>
    </citation>
    <scope>NUCLEOTIDE SEQUENCE [LARGE SCALE GENOMIC DNA]</scope>
</reference>
<keyword evidence="4" id="KW-1185">Reference proteome</keyword>
<dbReference type="VEuPathDB" id="VectorBase:ASIC010987"/>
<dbReference type="EMBL" id="ATLV01018573">
    <property type="status" value="NOT_ANNOTATED_CDS"/>
    <property type="molecule type" value="Genomic_DNA"/>
</dbReference>
<evidence type="ECO:0000313" key="4">
    <source>
        <dbReference type="Proteomes" id="UP000030765"/>
    </source>
</evidence>
<feature type="transmembrane region" description="Helical" evidence="1">
    <location>
        <begin position="12"/>
        <end position="35"/>
    </location>
</feature>
<name>A0A084VYY6_ANOSI</name>
<organism evidence="2">
    <name type="scientific">Anopheles sinensis</name>
    <name type="common">Mosquito</name>
    <dbReference type="NCBI Taxonomy" id="74873"/>
    <lineage>
        <taxon>Eukaryota</taxon>
        <taxon>Metazoa</taxon>
        <taxon>Ecdysozoa</taxon>
        <taxon>Arthropoda</taxon>
        <taxon>Hexapoda</taxon>
        <taxon>Insecta</taxon>
        <taxon>Pterygota</taxon>
        <taxon>Neoptera</taxon>
        <taxon>Endopterygota</taxon>
        <taxon>Diptera</taxon>
        <taxon>Nematocera</taxon>
        <taxon>Culicoidea</taxon>
        <taxon>Culicidae</taxon>
        <taxon>Anophelinae</taxon>
        <taxon>Anopheles</taxon>
    </lineage>
</organism>
<dbReference type="EMBL" id="KE525238">
    <property type="protein sequence ID" value="KFB43180.1"/>
    <property type="molecule type" value="Genomic_DNA"/>
</dbReference>
<dbReference type="Proteomes" id="UP000030765">
    <property type="component" value="Unassembled WGS sequence"/>
</dbReference>
<evidence type="ECO:0000256" key="1">
    <source>
        <dbReference type="SAM" id="Phobius"/>
    </source>
</evidence>
<keyword evidence="1" id="KW-1133">Transmembrane helix</keyword>
<accession>A0A084VYY6</accession>
<dbReference type="AlphaFoldDB" id="A0A084VYY6"/>
<gene>
    <name evidence="2" type="ORF">ZHAS_00010987</name>
</gene>
<reference evidence="3" key="2">
    <citation type="submission" date="2020-05" db="UniProtKB">
        <authorList>
            <consortium name="EnsemblMetazoa"/>
        </authorList>
    </citation>
    <scope>IDENTIFICATION</scope>
</reference>
<protein>
    <submittedName>
        <fullName evidence="2 3">Uncharacterized protein</fullName>
    </submittedName>
</protein>
<evidence type="ECO:0000313" key="2">
    <source>
        <dbReference type="EMBL" id="KFB43180.1"/>
    </source>
</evidence>
<dbReference type="EnsemblMetazoa" id="ASIC010987-RA">
    <property type="protein sequence ID" value="ASIC010987-PA"/>
    <property type="gene ID" value="ASIC010987"/>
</dbReference>
<keyword evidence="1" id="KW-0812">Transmembrane</keyword>
<keyword evidence="1" id="KW-0472">Membrane</keyword>
<sequence>MGWFLWLNENVWGVYFACVVFNVFQVRLTLVVTLIGSRFSIDSDREIITLMDGLVDGRMKGDEVQHGKREIKVKRCNECTRGEGG</sequence>
<evidence type="ECO:0000313" key="3">
    <source>
        <dbReference type="EnsemblMetazoa" id="ASIC010987-PA"/>
    </source>
</evidence>
<proteinExistence type="predicted"/>